<protein>
    <submittedName>
        <fullName evidence="3">AAA family ATPase</fullName>
    </submittedName>
</protein>
<dbReference type="Gene3D" id="3.40.50.300">
    <property type="entry name" value="P-loop containing nucleotide triphosphate hydrolases"/>
    <property type="match status" value="1"/>
</dbReference>
<dbReference type="EMBL" id="JAKPBZ010000108">
    <property type="protein sequence ID" value="MCL2892590.1"/>
    <property type="molecule type" value="Genomic_DNA"/>
</dbReference>
<feature type="compositionally biased region" description="Basic and acidic residues" evidence="1">
    <location>
        <begin position="50"/>
        <end position="61"/>
    </location>
</feature>
<dbReference type="RefSeq" id="WP_249232054.1">
    <property type="nucleotide sequence ID" value="NZ_JAKPCA010000087.1"/>
</dbReference>
<dbReference type="SUPFAM" id="SSF53795">
    <property type="entry name" value="PEP carboxykinase-like"/>
    <property type="match status" value="1"/>
</dbReference>
<sequence>MNHFVIISGCSGGGKSTLLTELKRRGHAVVEEPGRRIIQEETRSGGPQGRRPEMPSHKKTADLAATKWTGQYW</sequence>
<gene>
    <name evidence="3" type="ORF">MFP26_07760</name>
</gene>
<comment type="caution">
    <text evidence="3">The sequence shown here is derived from an EMBL/GenBank/DDBJ whole genome shotgun (WGS) entry which is preliminary data.</text>
</comment>
<keyword evidence="4" id="KW-1185">Reference proteome</keyword>
<dbReference type="Pfam" id="PF13521">
    <property type="entry name" value="AAA_28"/>
    <property type="match status" value="1"/>
</dbReference>
<organism evidence="3 4">
    <name type="scientific">Brenneria tiliae</name>
    <dbReference type="NCBI Taxonomy" id="2914984"/>
    <lineage>
        <taxon>Bacteria</taxon>
        <taxon>Pseudomonadati</taxon>
        <taxon>Pseudomonadota</taxon>
        <taxon>Gammaproteobacteria</taxon>
        <taxon>Enterobacterales</taxon>
        <taxon>Pectobacteriaceae</taxon>
        <taxon>Brenneria</taxon>
    </lineage>
</organism>
<proteinExistence type="predicted"/>
<name>A0ABT0MRX3_9GAMM</name>
<dbReference type="Proteomes" id="UP001203069">
    <property type="component" value="Unassembled WGS sequence"/>
</dbReference>
<reference evidence="3 4" key="1">
    <citation type="submission" date="2022-02" db="EMBL/GenBank/DDBJ databases">
        <title>Description of Brenneria tiliae sp. nov. isolated from symptomatic Tilia x moltkei and Tilia x europaea trees in the UK.</title>
        <authorList>
            <person name="Kile H."/>
        </authorList>
    </citation>
    <scope>NUCLEOTIDE SEQUENCE [LARGE SCALE GENOMIC DNA]</scope>
    <source>
        <strain evidence="3 4">MC1SB4.1</strain>
    </source>
</reference>
<evidence type="ECO:0000313" key="4">
    <source>
        <dbReference type="Proteomes" id="UP001203069"/>
    </source>
</evidence>
<feature type="domain" description="NadR/Ttd14 AAA" evidence="2">
    <location>
        <begin position="5"/>
        <end position="49"/>
    </location>
</feature>
<dbReference type="InterPro" id="IPR038727">
    <property type="entry name" value="NadR/Ttd14_AAA_dom"/>
</dbReference>
<accession>A0ABT0MRX3</accession>
<feature type="region of interest" description="Disordered" evidence="1">
    <location>
        <begin position="39"/>
        <end position="73"/>
    </location>
</feature>
<evidence type="ECO:0000313" key="3">
    <source>
        <dbReference type="EMBL" id="MCL2892590.1"/>
    </source>
</evidence>
<evidence type="ECO:0000256" key="1">
    <source>
        <dbReference type="SAM" id="MobiDB-lite"/>
    </source>
</evidence>
<dbReference type="InterPro" id="IPR027417">
    <property type="entry name" value="P-loop_NTPase"/>
</dbReference>
<evidence type="ECO:0000259" key="2">
    <source>
        <dbReference type="Pfam" id="PF13521"/>
    </source>
</evidence>